<keyword evidence="12" id="KW-1185">Reference proteome</keyword>
<feature type="domain" description="GCVT N-terminal" evidence="9">
    <location>
        <begin position="9"/>
        <end position="267"/>
    </location>
</feature>
<dbReference type="GO" id="GO:0005960">
    <property type="term" value="C:glycine cleavage complex"/>
    <property type="evidence" value="ECO:0007669"/>
    <property type="project" value="InterPro"/>
</dbReference>
<evidence type="ECO:0000256" key="1">
    <source>
        <dbReference type="ARBA" id="ARBA00008609"/>
    </source>
</evidence>
<dbReference type="PANTHER" id="PTHR43757:SF2">
    <property type="entry name" value="AMINOMETHYLTRANSFERASE, MITOCHONDRIAL"/>
    <property type="match status" value="1"/>
</dbReference>
<dbReference type="FunFam" id="4.10.1250.10:FF:000001">
    <property type="entry name" value="Aminomethyltransferase"/>
    <property type="match status" value="1"/>
</dbReference>
<dbReference type="FunFam" id="3.30.70.1400:FF:000001">
    <property type="entry name" value="Aminomethyltransferase"/>
    <property type="match status" value="1"/>
</dbReference>
<dbReference type="SUPFAM" id="SSF103025">
    <property type="entry name" value="Folate-binding domain"/>
    <property type="match status" value="1"/>
</dbReference>
<evidence type="ECO:0000256" key="3">
    <source>
        <dbReference type="ARBA" id="ARBA00022576"/>
    </source>
</evidence>
<dbReference type="GO" id="GO:0005829">
    <property type="term" value="C:cytosol"/>
    <property type="evidence" value="ECO:0007669"/>
    <property type="project" value="TreeGrafter"/>
</dbReference>
<dbReference type="InterPro" id="IPR027266">
    <property type="entry name" value="TrmE/GcvT-like"/>
</dbReference>
<dbReference type="Gene3D" id="4.10.1250.10">
    <property type="entry name" value="Aminomethyltransferase fragment"/>
    <property type="match status" value="1"/>
</dbReference>
<dbReference type="InterPro" id="IPR006222">
    <property type="entry name" value="GCVT_N"/>
</dbReference>
<comment type="catalytic activity">
    <reaction evidence="6 7">
        <text>N(6)-[(R)-S(8)-aminomethyldihydrolipoyl]-L-lysyl-[protein] + (6S)-5,6,7,8-tetrahydrofolate = N(6)-[(R)-dihydrolipoyl]-L-lysyl-[protein] + (6R)-5,10-methylene-5,6,7,8-tetrahydrofolate + NH4(+)</text>
        <dbReference type="Rhea" id="RHEA:16945"/>
        <dbReference type="Rhea" id="RHEA-COMP:10475"/>
        <dbReference type="Rhea" id="RHEA-COMP:10492"/>
        <dbReference type="ChEBI" id="CHEBI:15636"/>
        <dbReference type="ChEBI" id="CHEBI:28938"/>
        <dbReference type="ChEBI" id="CHEBI:57453"/>
        <dbReference type="ChEBI" id="CHEBI:83100"/>
        <dbReference type="ChEBI" id="CHEBI:83143"/>
        <dbReference type="EC" id="2.1.2.10"/>
    </reaction>
</comment>
<evidence type="ECO:0000256" key="8">
    <source>
        <dbReference type="PIRSR" id="PIRSR006487-1"/>
    </source>
</evidence>
<reference evidence="11 12" key="1">
    <citation type="submission" date="2016-04" db="EMBL/GenBank/DDBJ databases">
        <authorList>
            <person name="Evans L.H."/>
            <person name="Alamgir A."/>
            <person name="Owens N."/>
            <person name="Weber N.D."/>
            <person name="Virtaneva K."/>
            <person name="Barbian K."/>
            <person name="Babar A."/>
            <person name="Rosenke K."/>
        </authorList>
    </citation>
    <scope>NUCLEOTIDE SEQUENCE [LARGE SCALE GENOMIC DNA]</scope>
    <source>
        <strain evidence="11 12">LMa1</strain>
    </source>
</reference>
<dbReference type="Gene3D" id="2.40.30.110">
    <property type="entry name" value="Aminomethyltransferase beta-barrel domains"/>
    <property type="match status" value="1"/>
</dbReference>
<dbReference type="Proteomes" id="UP000078532">
    <property type="component" value="Unassembled WGS sequence"/>
</dbReference>
<dbReference type="PANTHER" id="PTHR43757">
    <property type="entry name" value="AMINOMETHYLTRANSFERASE"/>
    <property type="match status" value="1"/>
</dbReference>
<dbReference type="HAMAP" id="MF_00259">
    <property type="entry name" value="GcvT"/>
    <property type="match status" value="1"/>
</dbReference>
<dbReference type="NCBIfam" id="NF001567">
    <property type="entry name" value="PRK00389.1"/>
    <property type="match status" value="1"/>
</dbReference>
<feature type="binding site" evidence="8">
    <location>
        <position position="200"/>
    </location>
    <ligand>
        <name>substrate</name>
    </ligand>
</feature>
<dbReference type="InterPro" id="IPR022903">
    <property type="entry name" value="GcvT_bac"/>
</dbReference>
<dbReference type="InterPro" id="IPR028896">
    <property type="entry name" value="GcvT/YgfZ/DmdA"/>
</dbReference>
<evidence type="ECO:0000313" key="11">
    <source>
        <dbReference type="EMBL" id="OAT81078.1"/>
    </source>
</evidence>
<dbReference type="GO" id="GO:0019464">
    <property type="term" value="P:glycine decarboxylation via glycine cleavage system"/>
    <property type="evidence" value="ECO:0007669"/>
    <property type="project" value="UniProtKB-UniRule"/>
</dbReference>
<dbReference type="NCBIfam" id="TIGR00528">
    <property type="entry name" value="gcvT"/>
    <property type="match status" value="1"/>
</dbReference>
<dbReference type="EMBL" id="LYVF01000169">
    <property type="protein sequence ID" value="OAT81078.1"/>
    <property type="molecule type" value="Genomic_DNA"/>
</dbReference>
<dbReference type="RefSeq" id="WP_066669240.1">
    <property type="nucleotide sequence ID" value="NZ_LYVF01000169.1"/>
</dbReference>
<evidence type="ECO:0000259" key="9">
    <source>
        <dbReference type="Pfam" id="PF01571"/>
    </source>
</evidence>
<dbReference type="Pfam" id="PF01571">
    <property type="entry name" value="GCV_T"/>
    <property type="match status" value="1"/>
</dbReference>
<dbReference type="GO" id="GO:0004047">
    <property type="term" value="F:aminomethyltransferase activity"/>
    <property type="evidence" value="ECO:0007669"/>
    <property type="project" value="UniProtKB-UniRule"/>
</dbReference>
<dbReference type="EC" id="2.1.2.10" evidence="2 7"/>
<evidence type="ECO:0000313" key="12">
    <source>
        <dbReference type="Proteomes" id="UP000078532"/>
    </source>
</evidence>
<comment type="similarity">
    <text evidence="1 7">Belongs to the GcvT family.</text>
</comment>
<dbReference type="OrthoDB" id="9774591at2"/>
<dbReference type="Gene3D" id="3.30.1360.120">
    <property type="entry name" value="Probable tRNA modification gtpase trme, domain 1"/>
    <property type="match status" value="1"/>
</dbReference>
<comment type="function">
    <text evidence="7">The glycine cleavage system catalyzes the degradation of glycine.</text>
</comment>
<dbReference type="InterPro" id="IPR006223">
    <property type="entry name" value="GcvT"/>
</dbReference>
<evidence type="ECO:0000256" key="6">
    <source>
        <dbReference type="ARBA" id="ARBA00047665"/>
    </source>
</evidence>
<evidence type="ECO:0000259" key="10">
    <source>
        <dbReference type="Pfam" id="PF08669"/>
    </source>
</evidence>
<dbReference type="InterPro" id="IPR029043">
    <property type="entry name" value="GcvT/YgfZ_C"/>
</dbReference>
<feature type="domain" description="Aminomethyltransferase C-terminal" evidence="10">
    <location>
        <begin position="286"/>
        <end position="363"/>
    </location>
</feature>
<organism evidence="11 12">
    <name type="scientific">Desulfotomaculum copahuensis</name>
    <dbReference type="NCBI Taxonomy" id="1838280"/>
    <lineage>
        <taxon>Bacteria</taxon>
        <taxon>Bacillati</taxon>
        <taxon>Bacillota</taxon>
        <taxon>Clostridia</taxon>
        <taxon>Eubacteriales</taxon>
        <taxon>Desulfotomaculaceae</taxon>
        <taxon>Desulfotomaculum</taxon>
    </lineage>
</organism>
<protein>
    <recommendedName>
        <fullName evidence="2 7">Aminomethyltransferase</fullName>
        <ecNumber evidence="2 7">2.1.2.10</ecNumber>
    </recommendedName>
    <alternativeName>
        <fullName evidence="5 7">Glycine cleavage system T protein</fullName>
    </alternativeName>
</protein>
<dbReference type="Pfam" id="PF08669">
    <property type="entry name" value="GCV_T_C"/>
    <property type="match status" value="1"/>
</dbReference>
<name>A0A1B7LD91_9FIRM</name>
<gene>
    <name evidence="7" type="primary">gcvT</name>
    <name evidence="11" type="ORF">A6M21_12185</name>
</gene>
<keyword evidence="4 7" id="KW-0808">Transferase</keyword>
<comment type="subunit">
    <text evidence="7">The glycine cleavage system is composed of four proteins: P, T, L and H.</text>
</comment>
<dbReference type="AlphaFoldDB" id="A0A1B7LD91"/>
<accession>A0A1B7LD91</accession>
<comment type="caution">
    <text evidence="11">The sequence shown here is derived from an EMBL/GenBank/DDBJ whole genome shotgun (WGS) entry which is preliminary data.</text>
</comment>
<dbReference type="InterPro" id="IPR013977">
    <property type="entry name" value="GcvT_C"/>
</dbReference>
<evidence type="ECO:0000256" key="5">
    <source>
        <dbReference type="ARBA" id="ARBA00031395"/>
    </source>
</evidence>
<proteinExistence type="inferred from homology"/>
<dbReference type="GO" id="GO:0008483">
    <property type="term" value="F:transaminase activity"/>
    <property type="evidence" value="ECO:0007669"/>
    <property type="project" value="UniProtKB-KW"/>
</dbReference>
<dbReference type="SUPFAM" id="SSF101790">
    <property type="entry name" value="Aminomethyltransferase beta-barrel domain"/>
    <property type="match status" value="1"/>
</dbReference>
<evidence type="ECO:0000256" key="2">
    <source>
        <dbReference type="ARBA" id="ARBA00012616"/>
    </source>
</evidence>
<evidence type="ECO:0000256" key="7">
    <source>
        <dbReference type="HAMAP-Rule" id="MF_00259"/>
    </source>
</evidence>
<evidence type="ECO:0000256" key="4">
    <source>
        <dbReference type="ARBA" id="ARBA00022679"/>
    </source>
</evidence>
<dbReference type="PIRSF" id="PIRSF006487">
    <property type="entry name" value="GcvT"/>
    <property type="match status" value="1"/>
</dbReference>
<dbReference type="FunFam" id="2.40.30.110:FF:000003">
    <property type="entry name" value="Aminomethyltransferase"/>
    <property type="match status" value="1"/>
</dbReference>
<keyword evidence="3 7" id="KW-0032">Aminotransferase</keyword>
<dbReference type="Gene3D" id="3.30.70.1400">
    <property type="entry name" value="Aminomethyltransferase beta-barrel domains"/>
    <property type="match status" value="1"/>
</dbReference>
<sequence>MNNLKRTPLYDMHVKYGGRMIDFGGWELPVQYTGIIDEHRAVRERAGLFDVSHMGEIRVAGDGAPALIQKLITNDAAKMSVHQAIYSPVCLPSGGIVDDILVYRPGESEYLLVVNAANKDKDWQWIRETAAAFPNAVVEDISDRTAQLALQGPLAERILGKLTAVDLKAIRYYWAQPGVTVAGVNCLLSRTGYTGEDGFELYCPPGQAPALWEALLSAGRPEGLVPAGLGARDTLRLEAAMPLYGNDLNETTTPLEAGLGRFVSFDKGHFTGREILQQQKANGVKRKLVGFEMIERGIPRHGYAVVKDGREIGVVTSGTQSPTLGKAIGLAYVPVQHAGINTELAVVIRNRAVRASVVPRPFYRKPADGRR</sequence>
<dbReference type="STRING" id="1838280.A6M21_12185"/>